<evidence type="ECO:0000313" key="3">
    <source>
        <dbReference type="Proteomes" id="UP000614609"/>
    </source>
</evidence>
<dbReference type="Proteomes" id="UP000765891">
    <property type="component" value="Unassembled WGS sequence"/>
</dbReference>
<evidence type="ECO:0000313" key="1">
    <source>
        <dbReference type="EMBL" id="GGM53827.1"/>
    </source>
</evidence>
<evidence type="ECO:0000313" key="2">
    <source>
        <dbReference type="EMBL" id="MBP1953677.1"/>
    </source>
</evidence>
<proteinExistence type="predicted"/>
<keyword evidence="3" id="KW-1185">Reference proteome</keyword>
<reference evidence="2" key="3">
    <citation type="submission" date="2021-03" db="EMBL/GenBank/DDBJ databases">
        <title>Genomic Encyclopedia of Type Strains, Phase IV (KMG-IV): sequencing the most valuable type-strain genomes for metagenomic binning, comparative biology and taxonomic classification.</title>
        <authorList>
            <person name="Goeker M."/>
        </authorList>
    </citation>
    <scope>NUCLEOTIDE SEQUENCE</scope>
    <source>
        <strain evidence="2">DSM 22443</strain>
    </source>
</reference>
<name>A0A830FSJ9_9EURY</name>
<accession>A0A830FSJ9</accession>
<evidence type="ECO:0008006" key="4">
    <source>
        <dbReference type="Google" id="ProtNLM"/>
    </source>
</evidence>
<gene>
    <name evidence="1" type="ORF">GCM10009017_00190</name>
    <name evidence="2" type="ORF">J2752_000558</name>
</gene>
<organism evidence="1 3">
    <name type="scientific">Halarchaeum rubridurum</name>
    <dbReference type="NCBI Taxonomy" id="489911"/>
    <lineage>
        <taxon>Archaea</taxon>
        <taxon>Methanobacteriati</taxon>
        <taxon>Methanobacteriota</taxon>
        <taxon>Stenosarchaea group</taxon>
        <taxon>Halobacteria</taxon>
        <taxon>Halobacteriales</taxon>
        <taxon>Halobacteriaceae</taxon>
    </lineage>
</organism>
<reference evidence="1" key="2">
    <citation type="submission" date="2020-09" db="EMBL/GenBank/DDBJ databases">
        <authorList>
            <person name="Sun Q."/>
            <person name="Ohkuma M."/>
        </authorList>
    </citation>
    <scope>NUCLEOTIDE SEQUENCE</scope>
    <source>
        <strain evidence="1">JCM 16108</strain>
    </source>
</reference>
<dbReference type="AlphaFoldDB" id="A0A830FSJ9"/>
<reference evidence="1" key="1">
    <citation type="journal article" date="2014" name="Int. J. Syst. Evol. Microbiol.">
        <title>Complete genome sequence of Corynebacterium casei LMG S-19264T (=DSM 44701T), isolated from a smear-ripened cheese.</title>
        <authorList>
            <consortium name="US DOE Joint Genome Institute (JGI-PGF)"/>
            <person name="Walter F."/>
            <person name="Albersmeier A."/>
            <person name="Kalinowski J."/>
            <person name="Ruckert C."/>
        </authorList>
    </citation>
    <scope>NUCLEOTIDE SEQUENCE</scope>
    <source>
        <strain evidence="1">JCM 16108</strain>
    </source>
</reference>
<sequence>MLGFLAQYDRNHGRGGGQYYEYELDVGPAIVTSVLGAEE</sequence>
<dbReference type="Proteomes" id="UP000614609">
    <property type="component" value="Unassembled WGS sequence"/>
</dbReference>
<comment type="caution">
    <text evidence="1">The sequence shown here is derived from an EMBL/GenBank/DDBJ whole genome shotgun (WGS) entry which is preliminary data.</text>
</comment>
<dbReference type="EMBL" id="JAGGKO010000001">
    <property type="protein sequence ID" value="MBP1953677.1"/>
    <property type="molecule type" value="Genomic_DNA"/>
</dbReference>
<dbReference type="RefSeq" id="WP_280921176.1">
    <property type="nucleotide sequence ID" value="NZ_BMOO01000001.1"/>
</dbReference>
<dbReference type="EMBL" id="BMOO01000001">
    <property type="protein sequence ID" value="GGM53827.1"/>
    <property type="molecule type" value="Genomic_DNA"/>
</dbReference>
<protein>
    <recommendedName>
        <fullName evidence="4">Cell division control protein 6</fullName>
    </recommendedName>
</protein>